<dbReference type="GO" id="GO:0016787">
    <property type="term" value="F:hydrolase activity"/>
    <property type="evidence" value="ECO:0007669"/>
    <property type="project" value="UniProtKB-KW"/>
</dbReference>
<sequence length="534" mass="58391">MRFLWILFGLLLLSCDREDTQRESVIAPAQLVLKNAHIYTVDKARSVASTMAIRDGQIVYVGKANGVGDYIGPGTKIENLHGKLILPGFIQGAKIRGAATGIDLFSGKSIEDYRQMIKKYIDENSKKQIIVGYGWRSQVFSSQLPHKGILDQINDLIPIILFSADGTSAWTNSEGLAAAGINNDTENPTNGFIAKNEHGIAVGYMSGHDAIVLLKKLIPQSGPTNYWEDILRISKLAPSWGVTTLYETNTPLVNDGGQMKALDKLSGLTPLNVRVRGSFTVQPNITAAQFRALQVLAKRYSGEDFQIGSVSVSGFTPLQKGRSTDTIPSETISVDTVTRLIEQANIHNFSVQFHVRDRESTERALQALSKLNEMAKRQNLRNSILNASITDARELQQFVQGKIVVVLHPAQIPLQWGLIGANGEGFFPKGLTLVSGCSWSPSEVDSPLSGIQSGVERSIPLAAMLEAFTINGAYAHGLEAETGSLEQGKWADFIVLDRNLFQIPVGDIHKASILRTYYKGRLVHESDSGKYPSD</sequence>
<dbReference type="Proteomes" id="UP001569428">
    <property type="component" value="Unassembled WGS sequence"/>
</dbReference>
<dbReference type="Pfam" id="PF07969">
    <property type="entry name" value="Amidohydro_3"/>
    <property type="match status" value="2"/>
</dbReference>
<dbReference type="PANTHER" id="PTHR22642">
    <property type="entry name" value="IMIDAZOLONEPROPIONASE"/>
    <property type="match status" value="1"/>
</dbReference>
<keyword evidence="2" id="KW-0378">Hydrolase</keyword>
<dbReference type="Gene3D" id="3.10.310.70">
    <property type="match status" value="1"/>
</dbReference>
<reference evidence="2 3" key="1">
    <citation type="submission" date="2024-08" db="EMBL/GenBank/DDBJ databases">
        <authorList>
            <person name="Ishaq N."/>
        </authorList>
    </citation>
    <scope>NUCLEOTIDE SEQUENCE [LARGE SCALE GENOMIC DNA]</scope>
    <source>
        <strain evidence="2 3">DSM 18651</strain>
    </source>
</reference>
<proteinExistence type="predicted"/>
<evidence type="ECO:0000259" key="1">
    <source>
        <dbReference type="Pfam" id="PF07969"/>
    </source>
</evidence>
<dbReference type="SUPFAM" id="SSF51556">
    <property type="entry name" value="Metallo-dependent hydrolases"/>
    <property type="match status" value="1"/>
</dbReference>
<evidence type="ECO:0000313" key="3">
    <source>
        <dbReference type="Proteomes" id="UP001569428"/>
    </source>
</evidence>
<dbReference type="Gene3D" id="3.20.20.140">
    <property type="entry name" value="Metal-dependent hydrolases"/>
    <property type="match status" value="1"/>
</dbReference>
<dbReference type="PANTHER" id="PTHR22642:SF2">
    <property type="entry name" value="PROTEIN LONG AFTER FAR-RED 3"/>
    <property type="match status" value="1"/>
</dbReference>
<protein>
    <submittedName>
        <fullName evidence="2">Amidohydrolase</fullName>
        <ecNumber evidence="2">3.5.-.-</ecNumber>
    </submittedName>
</protein>
<dbReference type="SUPFAM" id="SSF51338">
    <property type="entry name" value="Composite domain of metallo-dependent hydrolases"/>
    <property type="match status" value="1"/>
</dbReference>
<gene>
    <name evidence="2" type="ORF">ACCI49_05795</name>
</gene>
<dbReference type="Gene3D" id="2.30.40.10">
    <property type="entry name" value="Urease, subunit C, domain 1"/>
    <property type="match status" value="1"/>
</dbReference>
<evidence type="ECO:0000313" key="2">
    <source>
        <dbReference type="EMBL" id="MFA0810429.1"/>
    </source>
</evidence>
<organism evidence="2 3">
    <name type="scientific">Microbulbifer epialgicus</name>
    <dbReference type="NCBI Taxonomy" id="393907"/>
    <lineage>
        <taxon>Bacteria</taxon>
        <taxon>Pseudomonadati</taxon>
        <taxon>Pseudomonadota</taxon>
        <taxon>Gammaproteobacteria</taxon>
        <taxon>Cellvibrionales</taxon>
        <taxon>Microbulbiferaceae</taxon>
        <taxon>Microbulbifer</taxon>
    </lineage>
</organism>
<dbReference type="EC" id="3.5.-.-" evidence="2"/>
<keyword evidence="3" id="KW-1185">Reference proteome</keyword>
<feature type="domain" description="Amidohydrolase 3" evidence="1">
    <location>
        <begin position="78"/>
        <end position="395"/>
    </location>
</feature>
<dbReference type="InterPro" id="IPR013108">
    <property type="entry name" value="Amidohydro_3"/>
</dbReference>
<feature type="domain" description="Amidohydrolase 3" evidence="1">
    <location>
        <begin position="455"/>
        <end position="524"/>
    </location>
</feature>
<comment type="caution">
    <text evidence="2">The sequence shown here is derived from an EMBL/GenBank/DDBJ whole genome shotgun (WGS) entry which is preliminary data.</text>
</comment>
<dbReference type="EMBL" id="JBGMEK010000008">
    <property type="protein sequence ID" value="MFA0810429.1"/>
    <property type="molecule type" value="Genomic_DNA"/>
</dbReference>
<dbReference type="InterPro" id="IPR011059">
    <property type="entry name" value="Metal-dep_hydrolase_composite"/>
</dbReference>
<accession>A0ABV4NXG2</accession>
<dbReference type="InterPro" id="IPR032466">
    <property type="entry name" value="Metal_Hydrolase"/>
</dbReference>
<dbReference type="RefSeq" id="WP_371838020.1">
    <property type="nucleotide sequence ID" value="NZ_JBGMEK010000008.1"/>
</dbReference>
<dbReference type="PROSITE" id="PS51257">
    <property type="entry name" value="PROKAR_LIPOPROTEIN"/>
    <property type="match status" value="1"/>
</dbReference>
<name>A0ABV4NXG2_9GAMM</name>